<evidence type="ECO:0000313" key="2">
    <source>
        <dbReference type="Proteomes" id="UP000009885"/>
    </source>
</evidence>
<proteinExistence type="predicted"/>
<dbReference type="Proteomes" id="UP000009885">
    <property type="component" value="Unassembled WGS sequence"/>
</dbReference>
<dbReference type="STRING" id="1229783.C273_06832"/>
<dbReference type="OrthoDB" id="2407951at2"/>
<dbReference type="AlphaFoldDB" id="K9AYV4"/>
<dbReference type="RefSeq" id="WP_009383654.1">
    <property type="nucleotide sequence ID" value="NZ_AMSQ01000009.1"/>
</dbReference>
<comment type="caution">
    <text evidence="1">The sequence shown here is derived from an EMBL/GenBank/DDBJ whole genome shotgun (WGS) entry which is preliminary data.</text>
</comment>
<reference evidence="1 2" key="1">
    <citation type="journal article" date="2013" name="Genome Announc.">
        <title>Genome Sequence of Staphylococcus massiliensis Strain S46, Isolated from the Surface of Healthy Human Skin.</title>
        <authorList>
            <person name="Srivastav R."/>
            <person name="Singh A."/>
            <person name="Jangir P.K."/>
            <person name="Kumari C."/>
            <person name="Muduli S."/>
            <person name="Sharma R."/>
        </authorList>
    </citation>
    <scope>NUCLEOTIDE SEQUENCE [LARGE SCALE GENOMIC DNA]</scope>
    <source>
        <strain evidence="1 2">S46</strain>
    </source>
</reference>
<evidence type="ECO:0000313" key="1">
    <source>
        <dbReference type="EMBL" id="EKU47737.1"/>
    </source>
</evidence>
<dbReference type="PATRIC" id="fig|1229783.3.peg.1378"/>
<organism evidence="1 2">
    <name type="scientific">Staphylococcus massiliensis S46</name>
    <dbReference type="NCBI Taxonomy" id="1229783"/>
    <lineage>
        <taxon>Bacteria</taxon>
        <taxon>Bacillati</taxon>
        <taxon>Bacillota</taxon>
        <taxon>Bacilli</taxon>
        <taxon>Bacillales</taxon>
        <taxon>Staphylococcaceae</taxon>
        <taxon>Staphylococcus</taxon>
    </lineage>
</organism>
<gene>
    <name evidence="1" type="ORF">C273_06832</name>
</gene>
<protein>
    <submittedName>
        <fullName evidence="1">Uncharacterized protein</fullName>
    </submittedName>
</protein>
<accession>K9AYV4</accession>
<dbReference type="EMBL" id="AMSQ01000009">
    <property type="protein sequence ID" value="EKU47737.1"/>
    <property type="molecule type" value="Genomic_DNA"/>
</dbReference>
<name>K9AYV4_9STAP</name>
<keyword evidence="2" id="KW-1185">Reference proteome</keyword>
<sequence length="89" mass="10999">MPNVKRIVGEIKKEQAREDRIFKSLELNYRKNEVIMFFKYDEATQSDRSHHYIRHDHDPEFIDFEDIDLIIEEIKAMHIPYDIRRDEFM</sequence>
<dbReference type="eggNOG" id="ENOG5033JXP">
    <property type="taxonomic scope" value="Bacteria"/>
</dbReference>